<name>A0ABS7F3S8_9PROT</name>
<organism evidence="2 3">
    <name type="scientific">Caldovatus aquaticus</name>
    <dbReference type="NCBI Taxonomy" id="2865671"/>
    <lineage>
        <taxon>Bacteria</taxon>
        <taxon>Pseudomonadati</taxon>
        <taxon>Pseudomonadota</taxon>
        <taxon>Alphaproteobacteria</taxon>
        <taxon>Acetobacterales</taxon>
        <taxon>Roseomonadaceae</taxon>
        <taxon>Caldovatus</taxon>
    </lineage>
</organism>
<comment type="caution">
    <text evidence="2">The sequence shown here is derived from an EMBL/GenBank/DDBJ whole genome shotgun (WGS) entry which is preliminary data.</text>
</comment>
<evidence type="ECO:0000256" key="1">
    <source>
        <dbReference type="SAM" id="MobiDB-lite"/>
    </source>
</evidence>
<dbReference type="Proteomes" id="UP001519924">
    <property type="component" value="Unassembled WGS sequence"/>
</dbReference>
<accession>A0ABS7F3S8</accession>
<reference evidence="2 3" key="1">
    <citation type="submission" date="2021-08" db="EMBL/GenBank/DDBJ databases">
        <title>Caldovatus sediminis gen. nov., sp. nov., a moderately thermophilic bacterium isolated from a hot spring.</title>
        <authorList>
            <person name="Hu C.-J."/>
            <person name="Li W.-J."/>
            <person name="Xian W.-D."/>
        </authorList>
    </citation>
    <scope>NUCLEOTIDE SEQUENCE [LARGE SCALE GENOMIC DNA]</scope>
    <source>
        <strain evidence="2 3">SYSU G05006</strain>
    </source>
</reference>
<feature type="compositionally biased region" description="Low complexity" evidence="1">
    <location>
        <begin position="1"/>
        <end position="23"/>
    </location>
</feature>
<proteinExistence type="predicted"/>
<gene>
    <name evidence="2" type="ORF">K1J50_12295</name>
</gene>
<dbReference type="RefSeq" id="WP_220118009.1">
    <property type="nucleotide sequence ID" value="NZ_JAHZUY010000035.1"/>
</dbReference>
<keyword evidence="3" id="KW-1185">Reference proteome</keyword>
<evidence type="ECO:0000313" key="3">
    <source>
        <dbReference type="Proteomes" id="UP001519924"/>
    </source>
</evidence>
<sequence length="93" mass="9616">MAPSLLAPGGAAATGRGRRPPSGEAEIRREIGRVLGVLAGQRRVRCAPPPSEAEVARAIAEFHARGGRVTVCPTAHAVPICNGAGRDAQRWTA</sequence>
<protein>
    <submittedName>
        <fullName evidence="2">Uncharacterized protein</fullName>
    </submittedName>
</protein>
<evidence type="ECO:0000313" key="2">
    <source>
        <dbReference type="EMBL" id="MBW8270264.1"/>
    </source>
</evidence>
<feature type="region of interest" description="Disordered" evidence="1">
    <location>
        <begin position="1"/>
        <end position="27"/>
    </location>
</feature>
<dbReference type="EMBL" id="JAHZUY010000035">
    <property type="protein sequence ID" value="MBW8270264.1"/>
    <property type="molecule type" value="Genomic_DNA"/>
</dbReference>